<dbReference type="STRING" id="425400.LS65_01190"/>
<dbReference type="GeneID" id="82320949"/>
<dbReference type="EMBL" id="JRMQ02000009">
    <property type="protein sequence ID" value="TLE00992.1"/>
    <property type="molecule type" value="Genomic_DNA"/>
</dbReference>
<dbReference type="Proteomes" id="UP000029707">
    <property type="component" value="Unassembled WGS sequence"/>
</dbReference>
<protein>
    <submittedName>
        <fullName evidence="1">Uncharacterized protein</fullName>
    </submittedName>
</protein>
<name>A0A4U8TKP9_9HELI</name>
<proteinExistence type="predicted"/>
<comment type="caution">
    <text evidence="1">The sequence shown here is derived from an EMBL/GenBank/DDBJ whole genome shotgun (WGS) entry which is preliminary data.</text>
</comment>
<evidence type="ECO:0000313" key="1">
    <source>
        <dbReference type="EMBL" id="TLE00992.1"/>
    </source>
</evidence>
<keyword evidence="2" id="KW-1185">Reference proteome</keyword>
<organism evidence="1 2">
    <name type="scientific">Helicobacter japonicus</name>
    <dbReference type="NCBI Taxonomy" id="425400"/>
    <lineage>
        <taxon>Bacteria</taxon>
        <taxon>Pseudomonadati</taxon>
        <taxon>Campylobacterota</taxon>
        <taxon>Epsilonproteobacteria</taxon>
        <taxon>Campylobacterales</taxon>
        <taxon>Helicobacteraceae</taxon>
        <taxon>Helicobacter</taxon>
    </lineage>
</organism>
<gene>
    <name evidence="1" type="ORF">LS65_006695</name>
</gene>
<evidence type="ECO:0000313" key="2">
    <source>
        <dbReference type="Proteomes" id="UP000029707"/>
    </source>
</evidence>
<accession>A0A4U8TKP9</accession>
<dbReference type="OrthoDB" id="9816400at2"/>
<reference evidence="1 2" key="1">
    <citation type="journal article" date="2014" name="Genome Announc.">
        <title>Draft genome sequences of eight enterohepatic helicobacter species isolated from both laboratory and wild rodents.</title>
        <authorList>
            <person name="Sheh A."/>
            <person name="Shen Z."/>
            <person name="Fox J.G."/>
        </authorList>
    </citation>
    <scope>NUCLEOTIDE SEQUENCE [LARGE SCALE GENOMIC DNA]</scope>
    <source>
        <strain evidence="1 2">MIT 01-6451</strain>
    </source>
</reference>
<dbReference type="AlphaFoldDB" id="A0A4U8TKP9"/>
<dbReference type="RefSeq" id="WP_034360660.1">
    <property type="nucleotide sequence ID" value="NZ_CAMRWY010000005.1"/>
</dbReference>
<sequence length="73" mass="8596">MSDKWVKNRLNKAVGKEQAEEIKQFLNSSDERYKVRKDLFHMDEGGNITIKELDKDAKIKKRLKEIKNGKGYL</sequence>